<comment type="caution">
    <text evidence="2">The sequence shown here is derived from an EMBL/GenBank/DDBJ whole genome shotgun (WGS) entry which is preliminary data.</text>
</comment>
<gene>
    <name evidence="2" type="ORF">EZS27_016055</name>
</gene>
<dbReference type="SUPFAM" id="SSF56507">
    <property type="entry name" value="Methionine synthase activation domain-like"/>
    <property type="match status" value="1"/>
</dbReference>
<dbReference type="InterPro" id="IPR004223">
    <property type="entry name" value="VitB12-dep_Met_synth_activ_dom"/>
</dbReference>
<dbReference type="Gene3D" id="3.40.109.40">
    <property type="match status" value="1"/>
</dbReference>
<dbReference type="EMBL" id="SNRY01000863">
    <property type="protein sequence ID" value="KAA6335741.1"/>
    <property type="molecule type" value="Genomic_DNA"/>
</dbReference>
<evidence type="ECO:0000259" key="1">
    <source>
        <dbReference type="Pfam" id="PF02965"/>
    </source>
</evidence>
<organism evidence="2">
    <name type="scientific">termite gut metagenome</name>
    <dbReference type="NCBI Taxonomy" id="433724"/>
    <lineage>
        <taxon>unclassified sequences</taxon>
        <taxon>metagenomes</taxon>
        <taxon>organismal metagenomes</taxon>
    </lineage>
</organism>
<dbReference type="Pfam" id="PF02965">
    <property type="entry name" value="Met_synt_B12"/>
    <property type="match status" value="1"/>
</dbReference>
<dbReference type="AlphaFoldDB" id="A0A5J4RRY9"/>
<sequence>MNELTALNIPYRELAVDPQAAALMLGYANEMPEDVLEIVREVMDETAGCYDIRGGYRIFDRLIFNKEDYSVRVEDTTFHVGKIIYHQLKRSSRIALFVCTAGVGIEQWARRMMANNEPLKGFIADIMGGVVVELAIDTIQQSLSDKMKEMGLKITNRYSPGYCGWATAEQHKLFAMLPDTLGIRLTESALMQPVKSVSNITGIGTDVRFNPYTCRICEATQCVYRFKKVSRIN</sequence>
<evidence type="ECO:0000313" key="2">
    <source>
        <dbReference type="EMBL" id="KAA6335741.1"/>
    </source>
</evidence>
<dbReference type="GO" id="GO:0008705">
    <property type="term" value="F:methionine synthase activity"/>
    <property type="evidence" value="ECO:0007669"/>
    <property type="project" value="InterPro"/>
</dbReference>
<proteinExistence type="predicted"/>
<dbReference type="InterPro" id="IPR037010">
    <property type="entry name" value="VitB12-dep_Met_synth_activ_sf"/>
</dbReference>
<accession>A0A5J4RRY9</accession>
<reference evidence="2" key="1">
    <citation type="submission" date="2019-03" db="EMBL/GenBank/DDBJ databases">
        <title>Single cell metagenomics reveals metabolic interactions within the superorganism composed of flagellate Streblomastix strix and complex community of Bacteroidetes bacteria on its surface.</title>
        <authorList>
            <person name="Treitli S.C."/>
            <person name="Kolisko M."/>
            <person name="Husnik F."/>
            <person name="Keeling P."/>
            <person name="Hampl V."/>
        </authorList>
    </citation>
    <scope>NUCLEOTIDE SEQUENCE</scope>
    <source>
        <strain evidence="2">STM</strain>
    </source>
</reference>
<feature type="domain" description="AdoMet activation" evidence="1">
    <location>
        <begin position="90"/>
        <end position="207"/>
    </location>
</feature>
<protein>
    <recommendedName>
        <fullName evidence="1">AdoMet activation domain-containing protein</fullName>
    </recommendedName>
</protein>
<name>A0A5J4RRY9_9ZZZZ</name>